<keyword evidence="8" id="KW-1185">Reference proteome</keyword>
<feature type="transmembrane region" description="Helical" evidence="6">
    <location>
        <begin position="197"/>
        <end position="220"/>
    </location>
</feature>
<feature type="region of interest" description="Disordered" evidence="5">
    <location>
        <begin position="291"/>
        <end position="311"/>
    </location>
</feature>
<evidence type="ECO:0000256" key="6">
    <source>
        <dbReference type="SAM" id="Phobius"/>
    </source>
</evidence>
<dbReference type="EMBL" id="ML996687">
    <property type="protein sequence ID" value="KAF2404971.1"/>
    <property type="molecule type" value="Genomic_DNA"/>
</dbReference>
<reference evidence="7" key="1">
    <citation type="journal article" date="2020" name="Stud. Mycol.">
        <title>101 Dothideomycetes genomes: a test case for predicting lifestyles and emergence of pathogens.</title>
        <authorList>
            <person name="Haridas S."/>
            <person name="Albert R."/>
            <person name="Binder M."/>
            <person name="Bloem J."/>
            <person name="Labutti K."/>
            <person name="Salamov A."/>
            <person name="Andreopoulos B."/>
            <person name="Baker S."/>
            <person name="Barry K."/>
            <person name="Bills G."/>
            <person name="Bluhm B."/>
            <person name="Cannon C."/>
            <person name="Castanera R."/>
            <person name="Culley D."/>
            <person name="Daum C."/>
            <person name="Ezra D."/>
            <person name="Gonzalez J."/>
            <person name="Henrissat B."/>
            <person name="Kuo A."/>
            <person name="Liang C."/>
            <person name="Lipzen A."/>
            <person name="Lutzoni F."/>
            <person name="Magnuson J."/>
            <person name="Mondo S."/>
            <person name="Nolan M."/>
            <person name="Ohm R."/>
            <person name="Pangilinan J."/>
            <person name="Park H.-J."/>
            <person name="Ramirez L."/>
            <person name="Alfaro M."/>
            <person name="Sun H."/>
            <person name="Tritt A."/>
            <person name="Yoshinaga Y."/>
            <person name="Zwiers L.-H."/>
            <person name="Turgeon B."/>
            <person name="Goodwin S."/>
            <person name="Spatafora J."/>
            <person name="Crous P."/>
            <person name="Grigoriev I."/>
        </authorList>
    </citation>
    <scope>NUCLEOTIDE SEQUENCE</scope>
    <source>
        <strain evidence="7">CBS 262.69</strain>
    </source>
</reference>
<keyword evidence="4 6" id="KW-0472">Membrane</keyword>
<evidence type="ECO:0000313" key="8">
    <source>
        <dbReference type="Proteomes" id="UP000799640"/>
    </source>
</evidence>
<dbReference type="GO" id="GO:0016020">
    <property type="term" value="C:membrane"/>
    <property type="evidence" value="ECO:0007669"/>
    <property type="project" value="UniProtKB-SubCell"/>
</dbReference>
<sequence>MTTTKAPELHQLYKRAADPSFRGYEVGSNGTYTAQYCGPGWSKVVADIYEVCCDRPDCQPWTTCRSRTHYDPKGQSYICAVSDKCATWTFIDSLGETAAVHYEYNCGSDRTVVQTVPPGATIIKMRVTTTVNNAGKIDYSTASPFVVSAAQKTLTTPTATKKITVTASATSSNATLAAGSPSAAPEAKSSLSASGGMIAGIAVGAVVVVALVALLSWLLWRRRQKRAGARPMDLGPDMGASRGPTADGGFVPVGRHEQHFVAEIDGQPAYAEMETAPGRVKLAYEMGSPNAQTKPTYEMDGGAHVPNNAKR</sequence>
<evidence type="ECO:0000256" key="5">
    <source>
        <dbReference type="SAM" id="MobiDB-lite"/>
    </source>
</evidence>
<organism evidence="7 8">
    <name type="scientific">Trichodelitschia bisporula</name>
    <dbReference type="NCBI Taxonomy" id="703511"/>
    <lineage>
        <taxon>Eukaryota</taxon>
        <taxon>Fungi</taxon>
        <taxon>Dikarya</taxon>
        <taxon>Ascomycota</taxon>
        <taxon>Pezizomycotina</taxon>
        <taxon>Dothideomycetes</taxon>
        <taxon>Dothideomycetes incertae sedis</taxon>
        <taxon>Phaeotrichales</taxon>
        <taxon>Phaeotrichaceae</taxon>
        <taxon>Trichodelitschia</taxon>
    </lineage>
</organism>
<dbReference type="InterPro" id="IPR051694">
    <property type="entry name" value="Immunoregulatory_rcpt-like"/>
</dbReference>
<evidence type="ECO:0008006" key="9">
    <source>
        <dbReference type="Google" id="ProtNLM"/>
    </source>
</evidence>
<gene>
    <name evidence="7" type="ORF">EJ06DRAFT_552441</name>
</gene>
<keyword evidence="2 6" id="KW-0812">Transmembrane</keyword>
<evidence type="ECO:0000256" key="2">
    <source>
        <dbReference type="ARBA" id="ARBA00022692"/>
    </source>
</evidence>
<accession>A0A6G1I9U8</accession>
<dbReference type="GO" id="GO:0071944">
    <property type="term" value="C:cell periphery"/>
    <property type="evidence" value="ECO:0007669"/>
    <property type="project" value="UniProtKB-ARBA"/>
</dbReference>
<keyword evidence="3 6" id="KW-1133">Transmembrane helix</keyword>
<dbReference type="AlphaFoldDB" id="A0A6G1I9U8"/>
<evidence type="ECO:0000256" key="3">
    <source>
        <dbReference type="ARBA" id="ARBA00022989"/>
    </source>
</evidence>
<evidence type="ECO:0000256" key="4">
    <source>
        <dbReference type="ARBA" id="ARBA00023136"/>
    </source>
</evidence>
<name>A0A6G1I9U8_9PEZI</name>
<dbReference type="Proteomes" id="UP000799640">
    <property type="component" value="Unassembled WGS sequence"/>
</dbReference>
<evidence type="ECO:0000313" key="7">
    <source>
        <dbReference type="EMBL" id="KAF2404971.1"/>
    </source>
</evidence>
<comment type="subcellular location">
    <subcellularLocation>
        <location evidence="1">Membrane</location>
        <topology evidence="1">Single-pass membrane protein</topology>
    </subcellularLocation>
</comment>
<dbReference type="PANTHER" id="PTHR15549">
    <property type="entry name" value="PAIRED IMMUNOGLOBULIN-LIKE TYPE 2 RECEPTOR"/>
    <property type="match status" value="1"/>
</dbReference>
<proteinExistence type="predicted"/>
<protein>
    <recommendedName>
        <fullName evidence="9">Mid2 domain-containing protein</fullName>
    </recommendedName>
</protein>
<evidence type="ECO:0000256" key="1">
    <source>
        <dbReference type="ARBA" id="ARBA00004167"/>
    </source>
</evidence>